<gene>
    <name evidence="1" type="ORF">FHX78_11110</name>
</gene>
<sequence>MWGLRTEAVGVPVAELRGTEDPDLAAVIAGLPDEASLVDLRTVEPPLLMKLRPTAGKEEEFIRCGPRRQFAVAVPADALPPHPAR</sequence>
<evidence type="ECO:0000313" key="1">
    <source>
        <dbReference type="EMBL" id="TWF83197.1"/>
    </source>
</evidence>
<protein>
    <submittedName>
        <fullName evidence="1">Uncharacterized protein</fullName>
    </submittedName>
</protein>
<dbReference type="AlphaFoldDB" id="A0A561T7W2"/>
<dbReference type="OrthoDB" id="4316308at2"/>
<comment type="caution">
    <text evidence="1">The sequence shown here is derived from an EMBL/GenBank/DDBJ whole genome shotgun (WGS) entry which is preliminary data.</text>
</comment>
<evidence type="ECO:0000313" key="2">
    <source>
        <dbReference type="Proteomes" id="UP000316603"/>
    </source>
</evidence>
<proteinExistence type="predicted"/>
<dbReference type="RefSeq" id="WP_145865482.1">
    <property type="nucleotide sequence ID" value="NZ_BNCE01000015.1"/>
</dbReference>
<name>A0A561T7W2_9ACTN</name>
<accession>A0A561T7W2</accession>
<organism evidence="1 2">
    <name type="scientific">Streptomyces capillispiralis</name>
    <dbReference type="NCBI Taxonomy" id="68182"/>
    <lineage>
        <taxon>Bacteria</taxon>
        <taxon>Bacillati</taxon>
        <taxon>Actinomycetota</taxon>
        <taxon>Actinomycetes</taxon>
        <taxon>Kitasatosporales</taxon>
        <taxon>Streptomycetaceae</taxon>
        <taxon>Streptomyces</taxon>
    </lineage>
</organism>
<reference evidence="1 2" key="1">
    <citation type="submission" date="2019-06" db="EMBL/GenBank/DDBJ databases">
        <title>Sequencing the genomes of 1000 actinobacteria strains.</title>
        <authorList>
            <person name="Klenk H.-P."/>
        </authorList>
    </citation>
    <scope>NUCLEOTIDE SEQUENCE [LARGE SCALE GENOMIC DNA]</scope>
    <source>
        <strain evidence="1 2">DSM 41695</strain>
    </source>
</reference>
<dbReference type="EMBL" id="VIWV01000001">
    <property type="protein sequence ID" value="TWF83197.1"/>
    <property type="molecule type" value="Genomic_DNA"/>
</dbReference>
<dbReference type="Proteomes" id="UP000316603">
    <property type="component" value="Unassembled WGS sequence"/>
</dbReference>
<keyword evidence="2" id="KW-1185">Reference proteome</keyword>